<organism evidence="3">
    <name type="scientific">Gongylonema pulchrum</name>
    <dbReference type="NCBI Taxonomy" id="637853"/>
    <lineage>
        <taxon>Eukaryota</taxon>
        <taxon>Metazoa</taxon>
        <taxon>Ecdysozoa</taxon>
        <taxon>Nematoda</taxon>
        <taxon>Chromadorea</taxon>
        <taxon>Rhabditida</taxon>
        <taxon>Spirurina</taxon>
        <taxon>Spiruromorpha</taxon>
        <taxon>Spiruroidea</taxon>
        <taxon>Gongylonematidae</taxon>
        <taxon>Gongylonema</taxon>
    </lineage>
</organism>
<dbReference type="AlphaFoldDB" id="A0A183DW70"/>
<protein>
    <submittedName>
        <fullName evidence="3">Myb_Cef domain-containing protein</fullName>
    </submittedName>
</protein>
<proteinExistence type="predicted"/>
<keyword evidence="1" id="KW-0175">Coiled coil</keyword>
<sequence length="292" mass="32888">LMEAGQELMSQGMTTQVGNLLLCVESIPVLIGEVRKRIDRTKSEVVSKACSLSQEKEGGSILLEKQSKMQADEGKKRRIEEAREGSEAEAHKKHKRVEMGRVDSCPAIHDAQPRATEQMVENVRYLTPNFMKFVSKEIRRSAKNEVGKELAKIRNTLSTFLSFPVSSRIVALSLQIVMSLIFRHISHIPVVQAGDAKRSDLERKKKRQEEARRIREEMIAKTEALNRMLETPQSVTDKVSFECIVMPNSPDDDTEPDGAISAEALMEECENELSNSSALPSFPVRLDNFRSF</sequence>
<name>A0A183DW70_9BILA</name>
<evidence type="ECO:0000256" key="2">
    <source>
        <dbReference type="SAM" id="MobiDB-lite"/>
    </source>
</evidence>
<accession>A0A183DW70</accession>
<dbReference type="WBParaSite" id="GPUH_0001297501-mRNA-1">
    <property type="protein sequence ID" value="GPUH_0001297501-mRNA-1"/>
    <property type="gene ID" value="GPUH_0001297501"/>
</dbReference>
<feature type="region of interest" description="Disordered" evidence="2">
    <location>
        <begin position="66"/>
        <end position="96"/>
    </location>
</feature>
<feature type="compositionally biased region" description="Basic and acidic residues" evidence="2">
    <location>
        <begin position="66"/>
        <end position="90"/>
    </location>
</feature>
<evidence type="ECO:0000256" key="1">
    <source>
        <dbReference type="SAM" id="Coils"/>
    </source>
</evidence>
<feature type="coiled-coil region" evidence="1">
    <location>
        <begin position="191"/>
        <end position="221"/>
    </location>
</feature>
<reference evidence="3" key="1">
    <citation type="submission" date="2016-06" db="UniProtKB">
        <authorList>
            <consortium name="WormBaseParasite"/>
        </authorList>
    </citation>
    <scope>IDENTIFICATION</scope>
</reference>
<evidence type="ECO:0000313" key="3">
    <source>
        <dbReference type="WBParaSite" id="GPUH_0001297501-mRNA-1"/>
    </source>
</evidence>